<dbReference type="Gene3D" id="2.40.50.140">
    <property type="entry name" value="Nucleic acid-binding proteins"/>
    <property type="match status" value="2"/>
</dbReference>
<reference evidence="2" key="3">
    <citation type="journal article" date="2017" name="Nature">
        <title>Genome sequence of the progenitor of the wheat D genome Aegilops tauschii.</title>
        <authorList>
            <person name="Luo M.C."/>
            <person name="Gu Y.Q."/>
            <person name="Puiu D."/>
            <person name="Wang H."/>
            <person name="Twardziok S.O."/>
            <person name="Deal K.R."/>
            <person name="Huo N."/>
            <person name="Zhu T."/>
            <person name="Wang L."/>
            <person name="Wang Y."/>
            <person name="McGuire P.E."/>
            <person name="Liu S."/>
            <person name="Long H."/>
            <person name="Ramasamy R.K."/>
            <person name="Rodriguez J.C."/>
            <person name="Van S.L."/>
            <person name="Yuan L."/>
            <person name="Wang Z."/>
            <person name="Xia Z."/>
            <person name="Xiao L."/>
            <person name="Anderson O.D."/>
            <person name="Ouyang S."/>
            <person name="Liang Y."/>
            <person name="Zimin A.V."/>
            <person name="Pertea G."/>
            <person name="Qi P."/>
            <person name="Bennetzen J.L."/>
            <person name="Dai X."/>
            <person name="Dawson M.W."/>
            <person name="Muller H.G."/>
            <person name="Kugler K."/>
            <person name="Rivarola-Duarte L."/>
            <person name="Spannagl M."/>
            <person name="Mayer K.F.X."/>
            <person name="Lu F.H."/>
            <person name="Bevan M.W."/>
            <person name="Leroy P."/>
            <person name="Li P."/>
            <person name="You F.M."/>
            <person name="Sun Q."/>
            <person name="Liu Z."/>
            <person name="Lyons E."/>
            <person name="Wicker T."/>
            <person name="Salzberg S.L."/>
            <person name="Devos K.M."/>
            <person name="Dvorak J."/>
        </authorList>
    </citation>
    <scope>NUCLEOTIDE SEQUENCE [LARGE SCALE GENOMIC DNA]</scope>
    <source>
        <strain evidence="2">cv. AL8/78</strain>
    </source>
</reference>
<dbReference type="Pfam" id="PF00575">
    <property type="entry name" value="S1"/>
    <property type="match status" value="1"/>
</dbReference>
<proteinExistence type="predicted"/>
<dbReference type="PROSITE" id="PS50126">
    <property type="entry name" value="S1"/>
    <property type="match status" value="2"/>
</dbReference>
<dbReference type="PANTHER" id="PTHR23270">
    <property type="entry name" value="PROGRAMMED CELL DEATH PROTEIN 11 PRE-RRNA PROCESSING PROTEIN RRP5"/>
    <property type="match status" value="1"/>
</dbReference>
<dbReference type="Proteomes" id="UP000015105">
    <property type="component" value="Chromosome 1D"/>
</dbReference>
<dbReference type="InterPro" id="IPR012340">
    <property type="entry name" value="NA-bd_OB-fold"/>
</dbReference>
<evidence type="ECO:0000313" key="2">
    <source>
        <dbReference type="EnsemblPlants" id="AET1Gv20167800.20"/>
    </source>
</evidence>
<dbReference type="GO" id="GO:0006364">
    <property type="term" value="P:rRNA processing"/>
    <property type="evidence" value="ECO:0007669"/>
    <property type="project" value="InterPro"/>
</dbReference>
<evidence type="ECO:0000313" key="3">
    <source>
        <dbReference type="Proteomes" id="UP000015105"/>
    </source>
</evidence>
<keyword evidence="3" id="KW-1185">Reference proteome</keyword>
<reference evidence="2" key="5">
    <citation type="journal article" date="2021" name="G3 (Bethesda)">
        <title>Aegilops tauschii genome assembly Aet v5.0 features greater sequence contiguity and improved annotation.</title>
        <authorList>
            <person name="Wang L."/>
            <person name="Zhu T."/>
            <person name="Rodriguez J.C."/>
            <person name="Deal K.R."/>
            <person name="Dubcovsky J."/>
            <person name="McGuire P.E."/>
            <person name="Lux T."/>
            <person name="Spannagl M."/>
            <person name="Mayer K.F.X."/>
            <person name="Baldrich P."/>
            <person name="Meyers B.C."/>
            <person name="Huo N."/>
            <person name="Gu Y.Q."/>
            <person name="Zhou H."/>
            <person name="Devos K.M."/>
            <person name="Bennetzen J.L."/>
            <person name="Unver T."/>
            <person name="Budak H."/>
            <person name="Gulick P.J."/>
            <person name="Galiba G."/>
            <person name="Kalapos B."/>
            <person name="Nelson D.R."/>
            <person name="Li P."/>
            <person name="You F.M."/>
            <person name="Luo M.C."/>
            <person name="Dvorak J."/>
        </authorList>
    </citation>
    <scope>NUCLEOTIDE SEQUENCE [LARGE SCALE GENOMIC DNA]</scope>
    <source>
        <strain evidence="2">cv. AL8/78</strain>
    </source>
</reference>
<dbReference type="InterPro" id="IPR045209">
    <property type="entry name" value="Rrp5"/>
</dbReference>
<sequence length="278" mass="30255">ANVSSGIDGDDDLGTLFGGATTGKLPRFANRITLKNISPSMKLWGVVIEVNQKDIIVSLPGGMRGFVRTEEVSDIALHGNSKDNEGSVCAEVVHVGQLVPCMVLQVDDDKKEGKAHKRVWLSLRLSRMYKGLSLDAIQDGMVLTAQVKSVEDHGYILYFGVSTFSGFMPKAGKETVKIESGQLIQCVVKGIDKARSIIHLSSDEDLISKSIIKDLKGLSIDHLIPGMMMSARVHSVLENGVMLSFLTYFTGTADIFNLSSSFPSGNWKDDYSKNKKVS</sequence>
<reference evidence="3" key="1">
    <citation type="journal article" date="2014" name="Science">
        <title>Ancient hybridizations among the ancestral genomes of bread wheat.</title>
        <authorList>
            <consortium name="International Wheat Genome Sequencing Consortium,"/>
            <person name="Marcussen T."/>
            <person name="Sandve S.R."/>
            <person name="Heier L."/>
            <person name="Spannagl M."/>
            <person name="Pfeifer M."/>
            <person name="Jakobsen K.S."/>
            <person name="Wulff B.B."/>
            <person name="Steuernagel B."/>
            <person name="Mayer K.F."/>
            <person name="Olsen O.A."/>
        </authorList>
    </citation>
    <scope>NUCLEOTIDE SEQUENCE [LARGE SCALE GENOMIC DNA]</scope>
    <source>
        <strain evidence="3">cv. AL8/78</strain>
    </source>
</reference>
<dbReference type="AlphaFoldDB" id="A0A452XUI2"/>
<name>A0A452XUI2_AEGTS</name>
<dbReference type="GO" id="GO:0032040">
    <property type="term" value="C:small-subunit processome"/>
    <property type="evidence" value="ECO:0007669"/>
    <property type="project" value="TreeGrafter"/>
</dbReference>
<dbReference type="FunFam" id="2.40.50.140:FF:000148">
    <property type="entry name" value="protein RRP5 homolog isoform X1"/>
    <property type="match status" value="1"/>
</dbReference>
<dbReference type="InterPro" id="IPR003029">
    <property type="entry name" value="S1_domain"/>
</dbReference>
<reference evidence="3" key="2">
    <citation type="journal article" date="2017" name="Nat. Plants">
        <title>The Aegilops tauschii genome reveals multiple impacts of transposons.</title>
        <authorList>
            <person name="Zhao G."/>
            <person name="Zou C."/>
            <person name="Li K."/>
            <person name="Wang K."/>
            <person name="Li T."/>
            <person name="Gao L."/>
            <person name="Zhang X."/>
            <person name="Wang H."/>
            <person name="Yang Z."/>
            <person name="Liu X."/>
            <person name="Jiang W."/>
            <person name="Mao L."/>
            <person name="Kong X."/>
            <person name="Jiao Y."/>
            <person name="Jia J."/>
        </authorList>
    </citation>
    <scope>NUCLEOTIDE SEQUENCE [LARGE SCALE GENOMIC DNA]</scope>
    <source>
        <strain evidence="3">cv. AL8/78</strain>
    </source>
</reference>
<dbReference type="SMART" id="SM00316">
    <property type="entry name" value="S1"/>
    <property type="match status" value="2"/>
</dbReference>
<dbReference type="PANTHER" id="PTHR23270:SF10">
    <property type="entry name" value="PROTEIN RRP5 HOMOLOG"/>
    <property type="match status" value="1"/>
</dbReference>
<dbReference type="Gramene" id="AET1Gv20167800.20">
    <property type="protein sequence ID" value="AET1Gv20167800.20"/>
    <property type="gene ID" value="AET1Gv20167800"/>
</dbReference>
<feature type="domain" description="S1 motif" evidence="1">
    <location>
        <begin position="40"/>
        <end position="124"/>
    </location>
</feature>
<reference evidence="2" key="4">
    <citation type="submission" date="2019-03" db="UniProtKB">
        <authorList>
            <consortium name="EnsemblPlants"/>
        </authorList>
    </citation>
    <scope>IDENTIFICATION</scope>
</reference>
<dbReference type="EnsemblPlants" id="AET1Gv20167800.20">
    <property type="protein sequence ID" value="AET1Gv20167800.20"/>
    <property type="gene ID" value="AET1Gv20167800"/>
</dbReference>
<dbReference type="SUPFAM" id="SSF50249">
    <property type="entry name" value="Nucleic acid-binding proteins"/>
    <property type="match status" value="2"/>
</dbReference>
<protein>
    <recommendedName>
        <fullName evidence="1">S1 motif domain-containing protein</fullName>
    </recommendedName>
</protein>
<accession>A0A452XUI2</accession>
<dbReference type="GO" id="GO:0003723">
    <property type="term" value="F:RNA binding"/>
    <property type="evidence" value="ECO:0007669"/>
    <property type="project" value="TreeGrafter"/>
</dbReference>
<evidence type="ECO:0000259" key="1">
    <source>
        <dbReference type="PROSITE" id="PS50126"/>
    </source>
</evidence>
<organism evidence="2 3">
    <name type="scientific">Aegilops tauschii subsp. strangulata</name>
    <name type="common">Goatgrass</name>
    <dbReference type="NCBI Taxonomy" id="200361"/>
    <lineage>
        <taxon>Eukaryota</taxon>
        <taxon>Viridiplantae</taxon>
        <taxon>Streptophyta</taxon>
        <taxon>Embryophyta</taxon>
        <taxon>Tracheophyta</taxon>
        <taxon>Spermatophyta</taxon>
        <taxon>Magnoliopsida</taxon>
        <taxon>Liliopsida</taxon>
        <taxon>Poales</taxon>
        <taxon>Poaceae</taxon>
        <taxon>BOP clade</taxon>
        <taxon>Pooideae</taxon>
        <taxon>Triticodae</taxon>
        <taxon>Triticeae</taxon>
        <taxon>Triticinae</taxon>
        <taxon>Aegilops</taxon>
    </lineage>
</organism>
<feature type="domain" description="S1 motif" evidence="1">
    <location>
        <begin position="140"/>
        <end position="203"/>
    </location>
</feature>